<dbReference type="Pfam" id="PF01936">
    <property type="entry name" value="NYN"/>
    <property type="match status" value="1"/>
</dbReference>
<evidence type="ECO:0000313" key="2">
    <source>
        <dbReference type="EMBL" id="THV25574.1"/>
    </source>
</evidence>
<comment type="caution">
    <text evidence="2">The sequence shown here is derived from an EMBL/GenBank/DDBJ whole genome shotgun (WGS) entry which is preliminary data.</text>
</comment>
<sequence>MAVNHRPPRLAVLIDADNTSSKIMDGLFEEVARLGEASVRRIYGDFSSPHTKGWSEILMRHAIAPHQQFAYTVGKNSTDIALVIDAMDLLWSGRFDGFCLVSSDGDFARLATRLREQGVDVFGFGREKSSEAFRQACRKFIFTESLVREAAATSKPRACSPPVKTVAPPPAATDAIPVLEKMLSCMKSDGGWVSLAELGTQLSQAQPKFDPRAYGSSKLSGLVKKTGAFDIKQAGQAVHVKSKKI</sequence>
<dbReference type="Gene3D" id="3.30.420.610">
    <property type="entry name" value="LOTUS domain-like"/>
    <property type="match status" value="1"/>
</dbReference>
<dbReference type="CDD" id="cd10146">
    <property type="entry name" value="LabA_like_C"/>
    <property type="match status" value="1"/>
</dbReference>
<keyword evidence="3" id="KW-1185">Reference proteome</keyword>
<dbReference type="EMBL" id="STGV01000001">
    <property type="protein sequence ID" value="THV25574.1"/>
    <property type="molecule type" value="Genomic_DNA"/>
</dbReference>
<organism evidence="2 3">
    <name type="scientific">Peteryoungia ipomoeae</name>
    <dbReference type="NCBI Taxonomy" id="1210932"/>
    <lineage>
        <taxon>Bacteria</taxon>
        <taxon>Pseudomonadati</taxon>
        <taxon>Pseudomonadota</taxon>
        <taxon>Alphaproteobacteria</taxon>
        <taxon>Hyphomicrobiales</taxon>
        <taxon>Rhizobiaceae</taxon>
        <taxon>Peteryoungia</taxon>
    </lineage>
</organism>
<dbReference type="InterPro" id="IPR021139">
    <property type="entry name" value="NYN"/>
</dbReference>
<evidence type="ECO:0000259" key="1">
    <source>
        <dbReference type="PROSITE" id="PS51644"/>
    </source>
</evidence>
<dbReference type="CDD" id="cd11297">
    <property type="entry name" value="PIN_LabA-like_N_1"/>
    <property type="match status" value="1"/>
</dbReference>
<dbReference type="Proteomes" id="UP000308828">
    <property type="component" value="Unassembled WGS sequence"/>
</dbReference>
<dbReference type="GO" id="GO:0004540">
    <property type="term" value="F:RNA nuclease activity"/>
    <property type="evidence" value="ECO:0007669"/>
    <property type="project" value="InterPro"/>
</dbReference>
<dbReference type="PANTHER" id="PTHR35811">
    <property type="entry name" value="SLR1870 PROTEIN"/>
    <property type="match status" value="1"/>
</dbReference>
<dbReference type="InterPro" id="IPR025605">
    <property type="entry name" value="OST-HTH/LOTUS_dom"/>
</dbReference>
<dbReference type="OrthoDB" id="9783963at2"/>
<evidence type="ECO:0000313" key="3">
    <source>
        <dbReference type="Proteomes" id="UP000308828"/>
    </source>
</evidence>
<dbReference type="PROSITE" id="PS51644">
    <property type="entry name" value="HTH_OST"/>
    <property type="match status" value="1"/>
</dbReference>
<dbReference type="AlphaFoldDB" id="A0A4S8PBJ6"/>
<name>A0A4S8PBJ6_9HYPH</name>
<proteinExistence type="predicted"/>
<dbReference type="InterPro" id="IPR041966">
    <property type="entry name" value="LOTUS-like"/>
</dbReference>
<protein>
    <submittedName>
        <fullName evidence="2">NYN domain-containing protein</fullName>
    </submittedName>
</protein>
<dbReference type="Gene3D" id="3.40.50.1010">
    <property type="entry name" value="5'-nuclease"/>
    <property type="match status" value="1"/>
</dbReference>
<reference evidence="2 3" key="1">
    <citation type="submission" date="2019-04" db="EMBL/GenBank/DDBJ databases">
        <title>Genome sequence of strain shin9-1.</title>
        <authorList>
            <person name="Gao J."/>
            <person name="Sun J."/>
        </authorList>
    </citation>
    <scope>NUCLEOTIDE SEQUENCE [LARGE SCALE GENOMIC DNA]</scope>
    <source>
        <strain evidence="3">shin9-1</strain>
    </source>
</reference>
<dbReference type="PANTHER" id="PTHR35811:SF1">
    <property type="entry name" value="HTH OST-TYPE DOMAIN-CONTAINING PROTEIN"/>
    <property type="match status" value="1"/>
</dbReference>
<accession>A0A4S8PBJ6</accession>
<gene>
    <name evidence="2" type="ORF">FAA97_05145</name>
</gene>
<feature type="domain" description="HTH OST-type" evidence="1">
    <location>
        <begin position="171"/>
        <end position="244"/>
    </location>
</feature>
<dbReference type="Pfam" id="PF12872">
    <property type="entry name" value="OST-HTH"/>
    <property type="match status" value="1"/>
</dbReference>
<dbReference type="RefSeq" id="WP_136597410.1">
    <property type="nucleotide sequence ID" value="NZ_STGV01000001.1"/>
</dbReference>